<sequence length="260" mass="28006">MDPVTERQQTTGSSVSLLVVGVLLVAFNPVAGAIASGQWRPGNLWFWFQVASAVLIFVVGKIETRRARRLQASAEEAELEARVETRVALADLLDPMANLLGELAGADAVGRRSLCAEAIQVILSAAANYIGPDRSRASWFELLPGPPETLVPVRSLGRTGSAQTTFVAGTVAGDATLAMVHENRSLICRDIDTEAPPGWDAERDRDYRTFISVSVFTNGVPYGMLTLDALEVGELTEDDLLTMTLLAKLLAAALAERDRR</sequence>
<dbReference type="Gene3D" id="3.30.450.40">
    <property type="match status" value="1"/>
</dbReference>
<feature type="transmembrane region" description="Helical" evidence="1">
    <location>
        <begin position="44"/>
        <end position="62"/>
    </location>
</feature>
<dbReference type="InterPro" id="IPR003018">
    <property type="entry name" value="GAF"/>
</dbReference>
<name>A0A7W3IV83_9ACTN</name>
<feature type="domain" description="GAF" evidence="2">
    <location>
        <begin position="117"/>
        <end position="254"/>
    </location>
</feature>
<keyword evidence="1" id="KW-0472">Membrane</keyword>
<organism evidence="3 4">
    <name type="scientific">Microlunatus kandeliicorticis</name>
    <dbReference type="NCBI Taxonomy" id="1759536"/>
    <lineage>
        <taxon>Bacteria</taxon>
        <taxon>Bacillati</taxon>
        <taxon>Actinomycetota</taxon>
        <taxon>Actinomycetes</taxon>
        <taxon>Propionibacteriales</taxon>
        <taxon>Propionibacteriaceae</taxon>
        <taxon>Microlunatus</taxon>
    </lineage>
</organism>
<dbReference type="Proteomes" id="UP000523079">
    <property type="component" value="Unassembled WGS sequence"/>
</dbReference>
<keyword evidence="1" id="KW-0812">Transmembrane</keyword>
<accession>A0A7W3IV83</accession>
<evidence type="ECO:0000313" key="4">
    <source>
        <dbReference type="Proteomes" id="UP000523079"/>
    </source>
</evidence>
<dbReference type="AlphaFoldDB" id="A0A7W3IV83"/>
<dbReference type="InterPro" id="IPR029016">
    <property type="entry name" value="GAF-like_dom_sf"/>
</dbReference>
<reference evidence="3 4" key="1">
    <citation type="submission" date="2020-07" db="EMBL/GenBank/DDBJ databases">
        <title>Sequencing the genomes of 1000 actinobacteria strains.</title>
        <authorList>
            <person name="Klenk H.-P."/>
        </authorList>
    </citation>
    <scope>NUCLEOTIDE SEQUENCE [LARGE SCALE GENOMIC DNA]</scope>
    <source>
        <strain evidence="3 4">DSM 100723</strain>
    </source>
</reference>
<feature type="transmembrane region" description="Helical" evidence="1">
    <location>
        <begin position="12"/>
        <end position="32"/>
    </location>
</feature>
<proteinExistence type="predicted"/>
<evidence type="ECO:0000256" key="1">
    <source>
        <dbReference type="SAM" id="Phobius"/>
    </source>
</evidence>
<evidence type="ECO:0000259" key="2">
    <source>
        <dbReference type="Pfam" id="PF13185"/>
    </source>
</evidence>
<gene>
    <name evidence="3" type="ORF">FHX74_003386</name>
</gene>
<dbReference type="EMBL" id="JACGWT010000006">
    <property type="protein sequence ID" value="MBA8795745.1"/>
    <property type="molecule type" value="Genomic_DNA"/>
</dbReference>
<evidence type="ECO:0000313" key="3">
    <source>
        <dbReference type="EMBL" id="MBA8795745.1"/>
    </source>
</evidence>
<dbReference type="RefSeq" id="WP_182561377.1">
    <property type="nucleotide sequence ID" value="NZ_JACGWT010000006.1"/>
</dbReference>
<protein>
    <submittedName>
        <fullName evidence="3">GAF domain-containing protein</fullName>
    </submittedName>
</protein>
<comment type="caution">
    <text evidence="3">The sequence shown here is derived from an EMBL/GenBank/DDBJ whole genome shotgun (WGS) entry which is preliminary data.</text>
</comment>
<keyword evidence="1" id="KW-1133">Transmembrane helix</keyword>
<dbReference type="Pfam" id="PF13185">
    <property type="entry name" value="GAF_2"/>
    <property type="match status" value="1"/>
</dbReference>
<dbReference type="SUPFAM" id="SSF55781">
    <property type="entry name" value="GAF domain-like"/>
    <property type="match status" value="1"/>
</dbReference>
<keyword evidence="4" id="KW-1185">Reference proteome</keyword>